<dbReference type="GO" id="GO:0006355">
    <property type="term" value="P:regulation of DNA-templated transcription"/>
    <property type="evidence" value="ECO:0007669"/>
    <property type="project" value="InterPro"/>
</dbReference>
<evidence type="ECO:0000256" key="1">
    <source>
        <dbReference type="ARBA" id="ARBA00004123"/>
    </source>
</evidence>
<sequence length="243" mass="27755">MGMNFQTYGDEDLISYLRKFVCGKPIECNHIRHIDLYGNKKPCELFEDLLSSVDHVNYFFTQLKKKSVHGRNFNRTIAGGGSWKGRDTSKPILDKERSTIGFKKTFRFDEERTDNKRTVYWIMKEYYLNETIVKALRQRGEIRCEDSVLCSITRKVSLGTKYSQDVPIPSGIDNVVANHLDYAPSSSSAAAEVAPIYAEWPLYPAITALPPLDGPFESLTEEELAFCDEPDPGYPQAYENKKE</sequence>
<dbReference type="SUPFAM" id="SSF101941">
    <property type="entry name" value="NAC domain"/>
    <property type="match status" value="1"/>
</dbReference>
<dbReference type="OrthoDB" id="1305923at2759"/>
<evidence type="ECO:0000256" key="5">
    <source>
        <dbReference type="ARBA" id="ARBA00023242"/>
    </source>
</evidence>
<name>A0A9Q1RN63_9SOLA</name>
<dbReference type="GO" id="GO:0005634">
    <property type="term" value="C:nucleus"/>
    <property type="evidence" value="ECO:0007669"/>
    <property type="project" value="UniProtKB-SubCell"/>
</dbReference>
<comment type="caution">
    <text evidence="7">The sequence shown here is derived from an EMBL/GenBank/DDBJ whole genome shotgun (WGS) entry which is preliminary data.</text>
</comment>
<dbReference type="Gene3D" id="2.170.150.80">
    <property type="entry name" value="NAC domain"/>
    <property type="match status" value="1"/>
</dbReference>
<dbReference type="InterPro" id="IPR036093">
    <property type="entry name" value="NAC_dom_sf"/>
</dbReference>
<evidence type="ECO:0000256" key="2">
    <source>
        <dbReference type="ARBA" id="ARBA00023015"/>
    </source>
</evidence>
<dbReference type="PANTHER" id="PTHR31989">
    <property type="entry name" value="NAC DOMAIN-CONTAINING PROTEIN 82-RELATED"/>
    <property type="match status" value="1"/>
</dbReference>
<keyword evidence="5" id="KW-0539">Nucleus</keyword>
<keyword evidence="8" id="KW-1185">Reference proteome</keyword>
<keyword evidence="2" id="KW-0805">Transcription regulation</keyword>
<reference evidence="8" key="1">
    <citation type="journal article" date="2023" name="Proc. Natl. Acad. Sci. U.S.A.">
        <title>Genomic and structural basis for evolution of tropane alkaloid biosynthesis.</title>
        <authorList>
            <person name="Wanga Y.-J."/>
            <person name="Taina T."/>
            <person name="Yua J.-Y."/>
            <person name="Lia J."/>
            <person name="Xua B."/>
            <person name="Chenc J."/>
            <person name="D'Auriad J.C."/>
            <person name="Huanga J.-P."/>
            <person name="Huanga S.-X."/>
        </authorList>
    </citation>
    <scope>NUCLEOTIDE SEQUENCE [LARGE SCALE GENOMIC DNA]</scope>
    <source>
        <strain evidence="8">cv. KIB-2019</strain>
    </source>
</reference>
<gene>
    <name evidence="7" type="ORF">K7X08_001096</name>
</gene>
<dbReference type="Pfam" id="PF02365">
    <property type="entry name" value="NAM"/>
    <property type="match status" value="1"/>
</dbReference>
<comment type="subcellular location">
    <subcellularLocation>
        <location evidence="1">Nucleus</location>
    </subcellularLocation>
</comment>
<organism evidence="7 8">
    <name type="scientific">Anisodus acutangulus</name>
    <dbReference type="NCBI Taxonomy" id="402998"/>
    <lineage>
        <taxon>Eukaryota</taxon>
        <taxon>Viridiplantae</taxon>
        <taxon>Streptophyta</taxon>
        <taxon>Embryophyta</taxon>
        <taxon>Tracheophyta</taxon>
        <taxon>Spermatophyta</taxon>
        <taxon>Magnoliopsida</taxon>
        <taxon>eudicotyledons</taxon>
        <taxon>Gunneridae</taxon>
        <taxon>Pentapetalae</taxon>
        <taxon>asterids</taxon>
        <taxon>lamiids</taxon>
        <taxon>Solanales</taxon>
        <taxon>Solanaceae</taxon>
        <taxon>Solanoideae</taxon>
        <taxon>Hyoscyameae</taxon>
        <taxon>Anisodus</taxon>
    </lineage>
</organism>
<dbReference type="Proteomes" id="UP001152561">
    <property type="component" value="Unassembled WGS sequence"/>
</dbReference>
<keyword evidence="3" id="KW-0238">DNA-binding</keyword>
<dbReference type="PROSITE" id="PS51005">
    <property type="entry name" value="NAC"/>
    <property type="match status" value="1"/>
</dbReference>
<feature type="domain" description="NAC" evidence="6">
    <location>
        <begin position="1"/>
        <end position="155"/>
    </location>
</feature>
<keyword evidence="4" id="KW-0804">Transcription</keyword>
<protein>
    <recommendedName>
        <fullName evidence="6">NAC domain-containing protein</fullName>
    </recommendedName>
</protein>
<evidence type="ECO:0000259" key="6">
    <source>
        <dbReference type="PROSITE" id="PS51005"/>
    </source>
</evidence>
<evidence type="ECO:0000256" key="3">
    <source>
        <dbReference type="ARBA" id="ARBA00023125"/>
    </source>
</evidence>
<evidence type="ECO:0000256" key="4">
    <source>
        <dbReference type="ARBA" id="ARBA00023163"/>
    </source>
</evidence>
<evidence type="ECO:0000313" key="7">
    <source>
        <dbReference type="EMBL" id="KAJ8564636.1"/>
    </source>
</evidence>
<dbReference type="AlphaFoldDB" id="A0A9Q1RN63"/>
<evidence type="ECO:0000313" key="8">
    <source>
        <dbReference type="Proteomes" id="UP001152561"/>
    </source>
</evidence>
<dbReference type="InterPro" id="IPR003441">
    <property type="entry name" value="NAC-dom"/>
</dbReference>
<dbReference type="GO" id="GO:0003677">
    <property type="term" value="F:DNA binding"/>
    <property type="evidence" value="ECO:0007669"/>
    <property type="project" value="UniProtKB-KW"/>
</dbReference>
<proteinExistence type="predicted"/>
<dbReference type="EMBL" id="JAJAGQ010000004">
    <property type="protein sequence ID" value="KAJ8564636.1"/>
    <property type="molecule type" value="Genomic_DNA"/>
</dbReference>
<accession>A0A9Q1RN63</accession>